<feature type="domain" description="Mos1 transposase HTH" evidence="1">
    <location>
        <begin position="3"/>
        <end position="51"/>
    </location>
</feature>
<sequence length="85" mass="10160">MEKIEYRAIIEFLKKEGKTPAEIKQHLDAVYGHCSPSYSTVKEWVKQFRLGRQSIEDESRQDVHLMPLLMKTLILWRRQLWKTDG</sequence>
<dbReference type="EMBL" id="CAKOGL010000012">
    <property type="protein sequence ID" value="CAH2092825.1"/>
    <property type="molecule type" value="Genomic_DNA"/>
</dbReference>
<name>A0AAU9U7M6_EUPED</name>
<dbReference type="PANTHER" id="PTHR46060:SF1">
    <property type="entry name" value="MARINER MOS1 TRANSPOSASE-LIKE PROTEIN"/>
    <property type="match status" value="1"/>
</dbReference>
<dbReference type="InterPro" id="IPR041426">
    <property type="entry name" value="Mos1_HTH"/>
</dbReference>
<dbReference type="Pfam" id="PF17906">
    <property type="entry name" value="HTH_48"/>
    <property type="match status" value="1"/>
</dbReference>
<reference evidence="2" key="1">
    <citation type="submission" date="2022-03" db="EMBL/GenBank/DDBJ databases">
        <authorList>
            <person name="Tunstrom K."/>
        </authorList>
    </citation>
    <scope>NUCLEOTIDE SEQUENCE</scope>
</reference>
<dbReference type="InterPro" id="IPR052709">
    <property type="entry name" value="Transposase-MT_Hybrid"/>
</dbReference>
<gene>
    <name evidence="2" type="ORF">EEDITHA_LOCUS8550</name>
</gene>
<keyword evidence="3" id="KW-1185">Reference proteome</keyword>
<accession>A0AAU9U7M6</accession>
<dbReference type="PANTHER" id="PTHR46060">
    <property type="entry name" value="MARINER MOS1 TRANSPOSASE-LIKE PROTEIN"/>
    <property type="match status" value="1"/>
</dbReference>
<dbReference type="Proteomes" id="UP001153954">
    <property type="component" value="Unassembled WGS sequence"/>
</dbReference>
<dbReference type="AlphaFoldDB" id="A0AAU9U7M6"/>
<protein>
    <recommendedName>
        <fullName evidence="1">Mos1 transposase HTH domain-containing protein</fullName>
    </recommendedName>
</protein>
<proteinExistence type="predicted"/>
<comment type="caution">
    <text evidence="2">The sequence shown here is derived from an EMBL/GenBank/DDBJ whole genome shotgun (WGS) entry which is preliminary data.</text>
</comment>
<evidence type="ECO:0000313" key="3">
    <source>
        <dbReference type="Proteomes" id="UP001153954"/>
    </source>
</evidence>
<evidence type="ECO:0000259" key="1">
    <source>
        <dbReference type="Pfam" id="PF17906"/>
    </source>
</evidence>
<organism evidence="2 3">
    <name type="scientific">Euphydryas editha</name>
    <name type="common">Edith's checkerspot</name>
    <dbReference type="NCBI Taxonomy" id="104508"/>
    <lineage>
        <taxon>Eukaryota</taxon>
        <taxon>Metazoa</taxon>
        <taxon>Ecdysozoa</taxon>
        <taxon>Arthropoda</taxon>
        <taxon>Hexapoda</taxon>
        <taxon>Insecta</taxon>
        <taxon>Pterygota</taxon>
        <taxon>Neoptera</taxon>
        <taxon>Endopterygota</taxon>
        <taxon>Lepidoptera</taxon>
        <taxon>Glossata</taxon>
        <taxon>Ditrysia</taxon>
        <taxon>Papilionoidea</taxon>
        <taxon>Nymphalidae</taxon>
        <taxon>Nymphalinae</taxon>
        <taxon>Euphydryas</taxon>
    </lineage>
</organism>
<dbReference type="Gene3D" id="1.10.10.1450">
    <property type="match status" value="1"/>
</dbReference>
<evidence type="ECO:0000313" key="2">
    <source>
        <dbReference type="EMBL" id="CAH2092825.1"/>
    </source>
</evidence>